<dbReference type="GO" id="GO:0003677">
    <property type="term" value="F:DNA binding"/>
    <property type="evidence" value="ECO:0007669"/>
    <property type="project" value="UniProtKB-KW"/>
</dbReference>
<dbReference type="Proteomes" id="UP001309705">
    <property type="component" value="Unassembled WGS sequence"/>
</dbReference>
<dbReference type="InterPro" id="IPR000843">
    <property type="entry name" value="HTH_LacI"/>
</dbReference>
<evidence type="ECO:0000313" key="5">
    <source>
        <dbReference type="EMBL" id="MEC5342281.1"/>
    </source>
</evidence>
<dbReference type="Pfam" id="PF13377">
    <property type="entry name" value="Peripla_BP_3"/>
    <property type="match status" value="1"/>
</dbReference>
<organism evidence="5 6">
    <name type="scientific">Brenneria populi</name>
    <dbReference type="NCBI Taxonomy" id="1505588"/>
    <lineage>
        <taxon>Bacteria</taxon>
        <taxon>Pseudomonadati</taxon>
        <taxon>Pseudomonadota</taxon>
        <taxon>Gammaproteobacteria</taxon>
        <taxon>Enterobacterales</taxon>
        <taxon>Pectobacteriaceae</taxon>
        <taxon>Brenneria</taxon>
    </lineage>
</organism>
<keyword evidence="1" id="KW-0805">Transcription regulation</keyword>
<dbReference type="PANTHER" id="PTHR30146">
    <property type="entry name" value="LACI-RELATED TRANSCRIPTIONAL REPRESSOR"/>
    <property type="match status" value="1"/>
</dbReference>
<dbReference type="PROSITE" id="PS50932">
    <property type="entry name" value="HTH_LACI_2"/>
    <property type="match status" value="1"/>
</dbReference>
<dbReference type="EMBL" id="JAYWTM010000004">
    <property type="protein sequence ID" value="MEC5342281.1"/>
    <property type="molecule type" value="Genomic_DNA"/>
</dbReference>
<evidence type="ECO:0000256" key="3">
    <source>
        <dbReference type="ARBA" id="ARBA00023163"/>
    </source>
</evidence>
<dbReference type="CDD" id="cd01392">
    <property type="entry name" value="HTH_LacI"/>
    <property type="match status" value="1"/>
</dbReference>
<proteinExistence type="predicted"/>
<evidence type="ECO:0000256" key="2">
    <source>
        <dbReference type="ARBA" id="ARBA00023125"/>
    </source>
</evidence>
<name>A0ABU6JP82_9GAMM</name>
<dbReference type="Pfam" id="PF00356">
    <property type="entry name" value="LacI"/>
    <property type="match status" value="1"/>
</dbReference>
<evidence type="ECO:0000256" key="1">
    <source>
        <dbReference type="ARBA" id="ARBA00023015"/>
    </source>
</evidence>
<dbReference type="SUPFAM" id="SSF47413">
    <property type="entry name" value="lambda repressor-like DNA-binding domains"/>
    <property type="match status" value="1"/>
</dbReference>
<evidence type="ECO:0000259" key="4">
    <source>
        <dbReference type="PROSITE" id="PS50932"/>
    </source>
</evidence>
<evidence type="ECO:0000313" key="6">
    <source>
        <dbReference type="Proteomes" id="UP001309705"/>
    </source>
</evidence>
<dbReference type="CDD" id="cd01575">
    <property type="entry name" value="PBP1_GntR"/>
    <property type="match status" value="1"/>
</dbReference>
<keyword evidence="6" id="KW-1185">Reference proteome</keyword>
<dbReference type="Gene3D" id="1.10.260.40">
    <property type="entry name" value="lambda repressor-like DNA-binding domains"/>
    <property type="match status" value="1"/>
</dbReference>
<gene>
    <name evidence="5" type="ORF">VSX58_06620</name>
</gene>
<dbReference type="SUPFAM" id="SSF53822">
    <property type="entry name" value="Periplasmic binding protein-like I"/>
    <property type="match status" value="1"/>
</dbReference>
<dbReference type="InterPro" id="IPR046335">
    <property type="entry name" value="LacI/GalR-like_sensor"/>
</dbReference>
<keyword evidence="3" id="KW-0804">Transcription</keyword>
<dbReference type="PANTHER" id="PTHR30146:SF33">
    <property type="entry name" value="TRANSCRIPTIONAL REGULATOR"/>
    <property type="match status" value="1"/>
</dbReference>
<feature type="domain" description="HTH lacI-type" evidence="4">
    <location>
        <begin position="8"/>
        <end position="62"/>
    </location>
</feature>
<accession>A0ABU6JP82</accession>
<sequence length="337" mass="36896">MARPLASIRMADIAKAAGVSPMTVSNSFRNPDLVKKNTRQKVLETAAAMGYVPNTMAGNFVSGQSKVVAVVTPSVRYSSFADMIITLEQTLSAAGYHLIISLVESPEREPETLRALVGRRVDGIVIAGELQDPNARELIVKSGMPMVETWDLHDDMTDMGVGFSEHDAAVMATEHLIEAGRKRIGMIGLNLLQHRRLRERLRGFRTAMKQAGWDDSLVALVPEQNDYGAGAAGLRSLIAQSPDLDGIFCMTDILAVGALFECQRLGLSVPRRLSVMGYGDYDIAPQIPPGLSTIHTPGDEIGRAAATLLLNRLDRRPDAKRFHRVNYHLVYRCSVIF</sequence>
<dbReference type="InterPro" id="IPR028082">
    <property type="entry name" value="Peripla_BP_I"/>
</dbReference>
<dbReference type="SMART" id="SM00354">
    <property type="entry name" value="HTH_LACI"/>
    <property type="match status" value="1"/>
</dbReference>
<keyword evidence="2 5" id="KW-0238">DNA-binding</keyword>
<protein>
    <submittedName>
        <fullName evidence="5">LacI family DNA-binding transcriptional regulator</fullName>
    </submittedName>
</protein>
<dbReference type="InterPro" id="IPR010982">
    <property type="entry name" value="Lambda_DNA-bd_dom_sf"/>
</dbReference>
<comment type="caution">
    <text evidence="5">The sequence shown here is derived from an EMBL/GenBank/DDBJ whole genome shotgun (WGS) entry which is preliminary data.</text>
</comment>
<reference evidence="5 6" key="1">
    <citation type="journal article" date="2017" name="Int. J. Syst. Evol. Microbiol.">
        <title>Brenneria populi subsp. brevivirga subsp. nov. isolated from symptomatic bark of Populus x euramericana canker, and description of Brenneria populi subsp. populi subsp. nov.</title>
        <authorList>
            <person name="Zheng M.H."/>
            <person name="Piao C.G."/>
            <person name="Xue H."/>
            <person name="Guo M.W."/>
            <person name="Li Y."/>
        </authorList>
    </citation>
    <scope>NUCLEOTIDE SEQUENCE [LARGE SCALE GENOMIC DNA]</scope>
    <source>
        <strain evidence="5 6">D9-5</strain>
    </source>
</reference>
<dbReference type="Gene3D" id="3.40.50.2300">
    <property type="match status" value="2"/>
</dbReference>